<sequence length="525" mass="56729">NFTPYLTSYLRNSTGDPDLTYTDTLWVSTTQVAVDCLAMSFLGLLSTRVRTKLFLVIGVIFTAGSYFGSYWAVQKSFPWTVVTYGALGGLPHALFGPANINIAARWIPHRKGLIVGLVLAGYGSGAFAWNQLITWYINPDNLQPDIVMDGNSEKSKLMTPVNQDSLQDYAEEGQPEDSTDIQVGDGRKNAYGQTFITDDHFLSLVASCSAIANAACRPIWGAVADKIGCRMALIYAQCLLACLVATFVTCEVTGRVAYFVWVCGMFAAICGTFTTVSTLTLAVFGPKYFNSNLGLVDTQGVISAVLSAVVAGSLQDAFGWHGMFFCGFAFIFVGDADLGYTDTLWLAQTLSIAACVYMIPLGLISNHMPAKLYLLIGTLFTAASQFGTYWSVQTSFPVTVVTYGIVGGVPLAMLYPPTLRLAVTWAPADKMGFITGVIITGYGSGAFAWNQLTTWYINPHNLQPDVKVGEDVYYSQPEVLEKAYGQTFIADDRFLSLAVSFSGVANAVARPISGLLADKIGCRVH</sequence>
<dbReference type="Gene3D" id="1.20.1250.20">
    <property type="entry name" value="MFS general substrate transporter like domains"/>
    <property type="match status" value="3"/>
</dbReference>
<comment type="caution">
    <text evidence="7">The sequence shown here is derived from an EMBL/GenBank/DDBJ whole genome shotgun (WGS) entry which is preliminary data.</text>
</comment>
<evidence type="ECO:0000256" key="4">
    <source>
        <dbReference type="ARBA" id="ARBA00022989"/>
    </source>
</evidence>
<reference evidence="7 8" key="1">
    <citation type="journal article" date="2023" name="Sci. Data">
        <title>Genome assembly of the Korean intertidal mud-creeper Batillaria attramentaria.</title>
        <authorList>
            <person name="Patra A.K."/>
            <person name="Ho P.T."/>
            <person name="Jun S."/>
            <person name="Lee S.J."/>
            <person name="Kim Y."/>
            <person name="Won Y.J."/>
        </authorList>
    </citation>
    <scope>NUCLEOTIDE SEQUENCE [LARGE SCALE GENOMIC DNA]</scope>
    <source>
        <strain evidence="7">Wonlab-2016</strain>
    </source>
</reference>
<dbReference type="InterPro" id="IPR052983">
    <property type="entry name" value="MFS_Riboflavin_Transporter"/>
</dbReference>
<keyword evidence="2" id="KW-0813">Transport</keyword>
<dbReference type="Proteomes" id="UP001519460">
    <property type="component" value="Unassembled WGS sequence"/>
</dbReference>
<feature type="transmembrane region" description="Helical" evidence="6">
    <location>
        <begin position="53"/>
        <end position="73"/>
    </location>
</feature>
<keyword evidence="4 6" id="KW-1133">Transmembrane helix</keyword>
<evidence type="ECO:0000256" key="2">
    <source>
        <dbReference type="ARBA" id="ARBA00022448"/>
    </source>
</evidence>
<dbReference type="InterPro" id="IPR036259">
    <property type="entry name" value="MFS_trans_sf"/>
</dbReference>
<feature type="transmembrane region" description="Helical" evidence="6">
    <location>
        <begin position="305"/>
        <end position="333"/>
    </location>
</feature>
<dbReference type="Pfam" id="PF07690">
    <property type="entry name" value="MFS_1"/>
    <property type="match status" value="2"/>
</dbReference>
<evidence type="ECO:0000256" key="5">
    <source>
        <dbReference type="ARBA" id="ARBA00023136"/>
    </source>
</evidence>
<feature type="non-terminal residue" evidence="7">
    <location>
        <position position="1"/>
    </location>
</feature>
<accession>A0ABD0L9W8</accession>
<name>A0ABD0L9W8_9CAEN</name>
<dbReference type="InterPro" id="IPR011701">
    <property type="entry name" value="MFS"/>
</dbReference>
<proteinExistence type="predicted"/>
<evidence type="ECO:0000313" key="7">
    <source>
        <dbReference type="EMBL" id="KAK7496081.1"/>
    </source>
</evidence>
<feature type="transmembrane region" description="Helical" evidence="6">
    <location>
        <begin position="232"/>
        <end position="250"/>
    </location>
</feature>
<organism evidence="7 8">
    <name type="scientific">Batillaria attramentaria</name>
    <dbReference type="NCBI Taxonomy" id="370345"/>
    <lineage>
        <taxon>Eukaryota</taxon>
        <taxon>Metazoa</taxon>
        <taxon>Spiralia</taxon>
        <taxon>Lophotrochozoa</taxon>
        <taxon>Mollusca</taxon>
        <taxon>Gastropoda</taxon>
        <taxon>Caenogastropoda</taxon>
        <taxon>Sorbeoconcha</taxon>
        <taxon>Cerithioidea</taxon>
        <taxon>Batillariidae</taxon>
        <taxon>Batillaria</taxon>
    </lineage>
</organism>
<evidence type="ECO:0000256" key="1">
    <source>
        <dbReference type="ARBA" id="ARBA00004141"/>
    </source>
</evidence>
<dbReference type="SUPFAM" id="SSF103473">
    <property type="entry name" value="MFS general substrate transporter"/>
    <property type="match status" value="3"/>
</dbReference>
<keyword evidence="8" id="KW-1185">Reference proteome</keyword>
<gene>
    <name evidence="7" type="ORF">BaRGS_00012782</name>
</gene>
<feature type="transmembrane region" description="Helical" evidence="6">
    <location>
        <begin position="112"/>
        <end position="137"/>
    </location>
</feature>
<comment type="subcellular location">
    <subcellularLocation>
        <location evidence="1">Membrane</location>
        <topology evidence="1">Multi-pass membrane protein</topology>
    </subcellularLocation>
</comment>
<evidence type="ECO:0000256" key="6">
    <source>
        <dbReference type="SAM" id="Phobius"/>
    </source>
</evidence>
<keyword evidence="3 6" id="KW-0812">Transmembrane</keyword>
<feature type="transmembrane region" description="Helical" evidence="6">
    <location>
        <begin position="79"/>
        <end position="100"/>
    </location>
</feature>
<dbReference type="PANTHER" id="PTHR43385">
    <property type="entry name" value="RIBOFLAVIN TRANSPORTER RIBJ"/>
    <property type="match status" value="1"/>
</dbReference>
<keyword evidence="5 6" id="KW-0472">Membrane</keyword>
<feature type="transmembrane region" description="Helical" evidence="6">
    <location>
        <begin position="345"/>
        <end position="365"/>
    </location>
</feature>
<feature type="transmembrane region" description="Helical" evidence="6">
    <location>
        <begin position="256"/>
        <end position="284"/>
    </location>
</feature>
<feature type="transmembrane region" description="Helical" evidence="6">
    <location>
        <begin position="25"/>
        <end position="46"/>
    </location>
</feature>
<dbReference type="GO" id="GO:0016020">
    <property type="term" value="C:membrane"/>
    <property type="evidence" value="ECO:0007669"/>
    <property type="project" value="UniProtKB-SubCell"/>
</dbReference>
<evidence type="ECO:0000313" key="8">
    <source>
        <dbReference type="Proteomes" id="UP001519460"/>
    </source>
</evidence>
<dbReference type="EMBL" id="JACVVK020000070">
    <property type="protein sequence ID" value="KAK7496081.1"/>
    <property type="molecule type" value="Genomic_DNA"/>
</dbReference>
<dbReference type="AlphaFoldDB" id="A0ABD0L9W8"/>
<dbReference type="PANTHER" id="PTHR43385:SF1">
    <property type="entry name" value="RIBOFLAVIN TRANSPORTER RIBJ"/>
    <property type="match status" value="1"/>
</dbReference>
<feature type="transmembrane region" description="Helical" evidence="6">
    <location>
        <begin position="372"/>
        <end position="390"/>
    </location>
</feature>
<evidence type="ECO:0000256" key="3">
    <source>
        <dbReference type="ARBA" id="ARBA00022692"/>
    </source>
</evidence>
<protein>
    <submittedName>
        <fullName evidence="7">Uncharacterized protein</fullName>
    </submittedName>
</protein>
<feature type="transmembrane region" description="Helical" evidence="6">
    <location>
        <begin position="396"/>
        <end position="415"/>
    </location>
</feature>